<reference evidence="11 13" key="2">
    <citation type="submission" date="2017-02" db="EMBL/GenBank/DDBJ databases">
        <authorList>
            <consortium name="Pathogen Informatics"/>
        </authorList>
    </citation>
    <scope>NUCLEOTIDE SEQUENCE [LARGE SCALE GENOMIC DNA]</scope>
    <source>
        <strain evidence="14">clo34</strain>
        <strain evidence="12">Clo34</strain>
        <strain evidence="11 13">VRECD0157</strain>
    </source>
</reference>
<gene>
    <name evidence="8" type="primary">patB</name>
    <name evidence="12" type="synonym">patB_1</name>
    <name evidence="11" type="synonym">patB_3</name>
    <name evidence="9" type="ORF">BN1095_250026</name>
    <name evidence="7" type="ORF">BN1096_680015</name>
    <name evidence="8" type="ORF">BN1097_690005</name>
    <name evidence="10" type="ORF">KRM00_002851</name>
    <name evidence="12" type="ORF">SAMEA1402399_00029</name>
    <name evidence="11" type="ORF">SAMEA3375112_01912</name>
</gene>
<keyword evidence="10" id="KW-0032">Aminotransferase</keyword>
<name>A0A031WAA6_CLODI</name>
<evidence type="ECO:0000313" key="9">
    <source>
        <dbReference type="EMBL" id="CDT03605.1"/>
    </source>
</evidence>
<evidence type="ECO:0000313" key="10">
    <source>
        <dbReference type="EMBL" id="HBH1543324.1"/>
    </source>
</evidence>
<evidence type="ECO:0000313" key="12">
    <source>
        <dbReference type="EMBL" id="VFD28998.1"/>
    </source>
</evidence>
<dbReference type="SUPFAM" id="SSF53383">
    <property type="entry name" value="PLP-dependent transferases"/>
    <property type="match status" value="1"/>
</dbReference>
<evidence type="ECO:0000313" key="14">
    <source>
        <dbReference type="Proteomes" id="UP000411588"/>
    </source>
</evidence>
<dbReference type="GO" id="GO:0008483">
    <property type="term" value="F:transaminase activity"/>
    <property type="evidence" value="ECO:0007669"/>
    <property type="project" value="UniProtKB-KW"/>
</dbReference>
<comment type="similarity">
    <text evidence="5">Belongs to the class-II pyridoxal-phosphate-dependent aminotransferase family. MalY/PatB cystathionine beta-lyase subfamily.</text>
</comment>
<accession>A0A031WAA6</accession>
<evidence type="ECO:0000256" key="1">
    <source>
        <dbReference type="ARBA" id="ARBA00001933"/>
    </source>
</evidence>
<keyword evidence="4 8" id="KW-0456">Lyase</keyword>
<dbReference type="EMBL" id="CAADAN010000001">
    <property type="protein sequence ID" value="VFD28998.1"/>
    <property type="molecule type" value="Genomic_DNA"/>
</dbReference>
<reference evidence="8" key="1">
    <citation type="submission" date="2014-07" db="EMBL/GenBank/DDBJ databases">
        <authorList>
            <person name="Monot Marc"/>
        </authorList>
    </citation>
    <scope>NUCLEOTIDE SEQUENCE</scope>
    <source>
        <strain evidence="9">7032989</strain>
        <strain evidence="8">7032994</strain>
    </source>
</reference>
<dbReference type="EMBL" id="LK932522">
    <property type="protein sequence ID" value="CDS88289.1"/>
    <property type="molecule type" value="Genomic_DNA"/>
</dbReference>
<dbReference type="Proteomes" id="UP000878956">
    <property type="component" value="Unassembled WGS sequence"/>
</dbReference>
<dbReference type="InterPro" id="IPR051798">
    <property type="entry name" value="Class-II_PLP-Dep_Aminotrans"/>
</dbReference>
<dbReference type="Gene3D" id="3.90.1150.10">
    <property type="entry name" value="Aspartate Aminotransferase, domain 1"/>
    <property type="match status" value="1"/>
</dbReference>
<dbReference type="InterPro" id="IPR015422">
    <property type="entry name" value="PyrdxlP-dep_Trfase_small"/>
</dbReference>
<dbReference type="Proteomes" id="UP000411588">
    <property type="component" value="Unassembled WGS sequence"/>
</dbReference>
<dbReference type="PANTHER" id="PTHR43525:SF1">
    <property type="entry name" value="PROTEIN MALY"/>
    <property type="match status" value="1"/>
</dbReference>
<dbReference type="Proteomes" id="UP000189137">
    <property type="component" value="Unassembled WGS sequence"/>
</dbReference>
<dbReference type="EMBL" id="DAEPXK010000035">
    <property type="protein sequence ID" value="HBH1543324.1"/>
    <property type="molecule type" value="Genomic_DNA"/>
</dbReference>
<evidence type="ECO:0000313" key="8">
    <source>
        <dbReference type="EMBL" id="CDS88836.1"/>
    </source>
</evidence>
<dbReference type="EMBL" id="LK932905">
    <property type="protein sequence ID" value="CDT03605.1"/>
    <property type="molecule type" value="Genomic_DNA"/>
</dbReference>
<dbReference type="GO" id="GO:0030170">
    <property type="term" value="F:pyridoxal phosphate binding"/>
    <property type="evidence" value="ECO:0007669"/>
    <property type="project" value="InterPro"/>
</dbReference>
<dbReference type="PANTHER" id="PTHR43525">
    <property type="entry name" value="PROTEIN MALY"/>
    <property type="match status" value="1"/>
</dbReference>
<dbReference type="AlphaFoldDB" id="A0A031WAA6"/>
<evidence type="ECO:0000256" key="2">
    <source>
        <dbReference type="ARBA" id="ARBA00012224"/>
    </source>
</evidence>
<keyword evidence="7" id="KW-0808">Transferase</keyword>
<dbReference type="InterPro" id="IPR015421">
    <property type="entry name" value="PyrdxlP-dep_Trfase_major"/>
</dbReference>
<dbReference type="RefSeq" id="WP_004455004.1">
    <property type="nucleotide sequence ID" value="NZ_AP031492.1"/>
</dbReference>
<dbReference type="EMBL" id="LK932408">
    <property type="protein sequence ID" value="CDS88836.1"/>
    <property type="molecule type" value="Genomic_DNA"/>
</dbReference>
<organism evidence="8">
    <name type="scientific">Clostridioides difficile</name>
    <name type="common">Peptoclostridium difficile</name>
    <dbReference type="NCBI Taxonomy" id="1496"/>
    <lineage>
        <taxon>Bacteria</taxon>
        <taxon>Bacillati</taxon>
        <taxon>Bacillota</taxon>
        <taxon>Clostridia</taxon>
        <taxon>Peptostreptococcales</taxon>
        <taxon>Peptostreptococcaceae</taxon>
        <taxon>Clostridioides</taxon>
    </lineage>
</organism>
<dbReference type="CDD" id="cd00609">
    <property type="entry name" value="AAT_like"/>
    <property type="match status" value="1"/>
</dbReference>
<dbReference type="PATRIC" id="fig|1496.1373.peg.138"/>
<keyword evidence="3" id="KW-0663">Pyridoxal phosphate</keyword>
<dbReference type="InterPro" id="IPR004839">
    <property type="entry name" value="Aminotransferase_I/II_large"/>
</dbReference>
<dbReference type="EMBL" id="FUPS01000005">
    <property type="protein sequence ID" value="SJS34722.1"/>
    <property type="molecule type" value="Genomic_DNA"/>
</dbReference>
<dbReference type="NCBIfam" id="TIGR04350">
    <property type="entry name" value="C_S_lyase_PatB"/>
    <property type="match status" value="1"/>
</dbReference>
<dbReference type="InterPro" id="IPR015424">
    <property type="entry name" value="PyrdxlP-dep_Trfase"/>
</dbReference>
<comment type="cofactor">
    <cofactor evidence="1">
        <name>pyridoxal 5'-phosphate</name>
        <dbReference type="ChEBI" id="CHEBI:597326"/>
    </cofactor>
</comment>
<dbReference type="Pfam" id="PF00155">
    <property type="entry name" value="Aminotran_1_2"/>
    <property type="match status" value="1"/>
</dbReference>
<dbReference type="InterPro" id="IPR027619">
    <property type="entry name" value="C-S_lyase_PatB-like"/>
</dbReference>
<reference evidence="10" key="3">
    <citation type="journal article" date="2018" name="Genome Biol.">
        <title>SKESA: strategic k-mer extension for scrupulous assemblies.</title>
        <authorList>
            <person name="Souvorov A."/>
            <person name="Agarwala R."/>
            <person name="Lipman D.J."/>
        </authorList>
    </citation>
    <scope>NUCLEOTIDE SEQUENCE</scope>
    <source>
        <strain evidence="10">HN1000</strain>
    </source>
</reference>
<dbReference type="GO" id="GO:0047804">
    <property type="term" value="F:cysteine-S-conjugate beta-lyase activity"/>
    <property type="evidence" value="ECO:0007669"/>
    <property type="project" value="UniProtKB-EC"/>
</dbReference>
<evidence type="ECO:0000313" key="13">
    <source>
        <dbReference type="Proteomes" id="UP000189137"/>
    </source>
</evidence>
<dbReference type="Gene3D" id="3.40.640.10">
    <property type="entry name" value="Type I PLP-dependent aspartate aminotransferase-like (Major domain)"/>
    <property type="match status" value="1"/>
</dbReference>
<protein>
    <recommendedName>
        <fullName evidence="2">cysteine-S-conjugate beta-lyase</fullName>
        <ecNumber evidence="2">4.4.1.13</ecNumber>
    </recommendedName>
</protein>
<evidence type="ECO:0000256" key="4">
    <source>
        <dbReference type="ARBA" id="ARBA00023239"/>
    </source>
</evidence>
<evidence type="ECO:0000259" key="6">
    <source>
        <dbReference type="Pfam" id="PF00155"/>
    </source>
</evidence>
<dbReference type="KEGG" id="pdf:CD630DERM_26960"/>
<evidence type="ECO:0000313" key="11">
    <source>
        <dbReference type="EMBL" id="SJS34722.1"/>
    </source>
</evidence>
<dbReference type="EC" id="4.4.1.13" evidence="2"/>
<evidence type="ECO:0000256" key="5">
    <source>
        <dbReference type="ARBA" id="ARBA00037974"/>
    </source>
</evidence>
<reference evidence="10" key="4">
    <citation type="submission" date="2021-06" db="EMBL/GenBank/DDBJ databases">
        <authorList>
            <consortium name="NCBI Pathogen Detection Project"/>
        </authorList>
    </citation>
    <scope>NUCLEOTIDE SEQUENCE</scope>
    <source>
        <strain evidence="10">HN1000</strain>
    </source>
</reference>
<proteinExistence type="inferred from homology"/>
<feature type="domain" description="Aminotransferase class I/classII large" evidence="6">
    <location>
        <begin position="41"/>
        <end position="389"/>
    </location>
</feature>
<sequence length="396" mass="45862">MSKYNFDRVIDRVGTDCVKWDFRTNCSTKAQKDGLPFWIADMDFECAEPIIEALRKKVEHKIFGYSSNDSDKYFNAVCDWYKRRFNWEINRKDIIFSPGVVPAVAILVRILTNSNEGVIVQKPVYYPFEAKIKSNNRDVVNNPLIYENGTYRMDYDDLEEKAKCSNNKVLILCSPHNPVGRVWREDELKKVVEICKKYDLWIIADEIHSDLIRKGFKHTPLQSLCPEYKDKIVTCIAPSKTFNLAGMQLSNIIVNNDELKKKYQEEVTAVGVATSPNPFAIVATIAAYNESEDWLNELNDYLDNNIQFIDEYLKENLPKVKLVYPEGTYLAWLDFTAYGLNEVELEDLMFKKANVLFDEGYIFGKEGIGFERINVACPQSLLKECMDRLKTIFENL</sequence>
<evidence type="ECO:0000256" key="3">
    <source>
        <dbReference type="ARBA" id="ARBA00022898"/>
    </source>
</evidence>
<evidence type="ECO:0000313" key="7">
    <source>
        <dbReference type="EMBL" id="CDS88289.1"/>
    </source>
</evidence>